<proteinExistence type="predicted"/>
<gene>
    <name evidence="9" type="ORF">NYF23_02260</name>
</gene>
<dbReference type="CDD" id="cd19920">
    <property type="entry name" value="REC_PA4781-like"/>
    <property type="match status" value="1"/>
</dbReference>
<dbReference type="PROSITE" id="PS50110">
    <property type="entry name" value="RESPONSE_REGULATORY"/>
    <property type="match status" value="1"/>
</dbReference>
<dbReference type="SUPFAM" id="SSF52172">
    <property type="entry name" value="CheY-like"/>
    <property type="match status" value="1"/>
</dbReference>
<dbReference type="SMART" id="SM00421">
    <property type="entry name" value="HTH_LUXR"/>
    <property type="match status" value="1"/>
</dbReference>
<keyword evidence="3" id="KW-0805">Transcription regulation</keyword>
<dbReference type="InterPro" id="IPR036388">
    <property type="entry name" value="WH-like_DNA-bd_sf"/>
</dbReference>
<evidence type="ECO:0000256" key="5">
    <source>
        <dbReference type="ARBA" id="ARBA00023163"/>
    </source>
</evidence>
<reference evidence="9" key="1">
    <citation type="submission" date="2022-08" db="EMBL/GenBank/DDBJ databases">
        <title>Catabolic pathway analysis in culturable SAR92 clade bacteria reveals their overlooked roles in DMSP degradation in coastal seas.</title>
        <authorList>
            <person name="He X."/>
            <person name="Zhang X."/>
            <person name="Zhang Y."/>
        </authorList>
    </citation>
    <scope>NUCLEOTIDE SEQUENCE</scope>
    <source>
        <strain evidence="9">H455</strain>
    </source>
</reference>
<dbReference type="PANTHER" id="PTHR48111">
    <property type="entry name" value="REGULATOR OF RPOS"/>
    <property type="match status" value="1"/>
</dbReference>
<evidence type="ECO:0000256" key="1">
    <source>
        <dbReference type="ARBA" id="ARBA00022553"/>
    </source>
</evidence>
<evidence type="ECO:0000256" key="4">
    <source>
        <dbReference type="ARBA" id="ARBA00023125"/>
    </source>
</evidence>
<dbReference type="InterPro" id="IPR000792">
    <property type="entry name" value="Tscrpt_reg_LuxR_C"/>
</dbReference>
<evidence type="ECO:0000256" key="3">
    <source>
        <dbReference type="ARBA" id="ARBA00023015"/>
    </source>
</evidence>
<dbReference type="PROSITE" id="PS50043">
    <property type="entry name" value="HTH_LUXR_2"/>
    <property type="match status" value="1"/>
</dbReference>
<protein>
    <submittedName>
        <fullName evidence="9">Response regulator transcription factor</fullName>
    </submittedName>
</protein>
<feature type="domain" description="Response regulatory" evidence="8">
    <location>
        <begin position="10"/>
        <end position="126"/>
    </location>
</feature>
<dbReference type="InterPro" id="IPR011006">
    <property type="entry name" value="CheY-like_superfamily"/>
</dbReference>
<dbReference type="Pfam" id="PF00072">
    <property type="entry name" value="Response_reg"/>
    <property type="match status" value="1"/>
</dbReference>
<evidence type="ECO:0000256" key="6">
    <source>
        <dbReference type="PROSITE-ProRule" id="PRU00169"/>
    </source>
</evidence>
<dbReference type="Gene3D" id="3.40.50.2300">
    <property type="match status" value="1"/>
</dbReference>
<accession>A0ABY5TQ06</accession>
<dbReference type="PRINTS" id="PR00038">
    <property type="entry name" value="HTHLUXR"/>
</dbReference>
<evidence type="ECO:0000259" key="7">
    <source>
        <dbReference type="PROSITE" id="PS50043"/>
    </source>
</evidence>
<evidence type="ECO:0000256" key="2">
    <source>
        <dbReference type="ARBA" id="ARBA00023012"/>
    </source>
</evidence>
<evidence type="ECO:0000313" key="10">
    <source>
        <dbReference type="Proteomes" id="UP001059934"/>
    </source>
</evidence>
<dbReference type="InterPro" id="IPR016032">
    <property type="entry name" value="Sig_transdc_resp-reg_C-effctor"/>
</dbReference>
<keyword evidence="4" id="KW-0238">DNA-binding</keyword>
<evidence type="ECO:0000313" key="9">
    <source>
        <dbReference type="EMBL" id="UVW35445.1"/>
    </source>
</evidence>
<dbReference type="InterPro" id="IPR039420">
    <property type="entry name" value="WalR-like"/>
</dbReference>
<feature type="domain" description="HTH luxR-type" evidence="7">
    <location>
        <begin position="233"/>
        <end position="298"/>
    </location>
</feature>
<dbReference type="Proteomes" id="UP001059934">
    <property type="component" value="Chromosome"/>
</dbReference>
<name>A0ABY5TQ06_9GAMM</name>
<dbReference type="PANTHER" id="PTHR48111:SF1">
    <property type="entry name" value="TWO-COMPONENT RESPONSE REGULATOR ORR33"/>
    <property type="match status" value="1"/>
</dbReference>
<evidence type="ECO:0000259" key="8">
    <source>
        <dbReference type="PROSITE" id="PS50110"/>
    </source>
</evidence>
<keyword evidence="5" id="KW-0804">Transcription</keyword>
<dbReference type="SMART" id="SM00448">
    <property type="entry name" value="REC"/>
    <property type="match status" value="1"/>
</dbReference>
<dbReference type="Pfam" id="PF00196">
    <property type="entry name" value="GerE"/>
    <property type="match status" value="1"/>
</dbReference>
<keyword evidence="1 6" id="KW-0597">Phosphoprotein</keyword>
<dbReference type="CDD" id="cd06170">
    <property type="entry name" value="LuxR_C_like"/>
    <property type="match status" value="1"/>
</dbReference>
<dbReference type="SUPFAM" id="SSF46894">
    <property type="entry name" value="C-terminal effector domain of the bipartite response regulators"/>
    <property type="match status" value="1"/>
</dbReference>
<keyword evidence="10" id="KW-1185">Reference proteome</keyword>
<organism evidence="9 10">
    <name type="scientific">SAR92 clade bacterium H455</name>
    <dbReference type="NCBI Taxonomy" id="2974818"/>
    <lineage>
        <taxon>Bacteria</taxon>
        <taxon>Pseudomonadati</taxon>
        <taxon>Pseudomonadota</taxon>
        <taxon>Gammaproteobacteria</taxon>
        <taxon>Cellvibrionales</taxon>
        <taxon>Porticoccaceae</taxon>
        <taxon>SAR92 clade</taxon>
    </lineage>
</organism>
<dbReference type="InterPro" id="IPR001789">
    <property type="entry name" value="Sig_transdc_resp-reg_receiver"/>
</dbReference>
<keyword evidence="2" id="KW-0902">Two-component regulatory system</keyword>
<sequence length="302" mass="33002">MKSNSKCSGVVLIADDNPETISMLNTTLSEVGLTVLVALSGQQALTIAKRIKPDIILMDAMMPEMDGFEACRRIKGDALIAHIPVIFMTGLNASEDIVRGFDAGGIDYVTKPIDVQGLVARIGAQLTNSRIANGARQALDTLGQYSLSVDVTGKILWSTPNTHSLMNSSGATPDWIANTLPALLKAWLAEGAKKPLRLDDLTQPLLVTALESQDSDERLLMIELADKPNDEELLREKFGLTAREAEVLTWITKGKTNHEIAIILDFSPRTANKHLEQIFRKLNVENRTTAAAISLRYLSQLK</sequence>
<feature type="modified residue" description="4-aspartylphosphate" evidence="6">
    <location>
        <position position="59"/>
    </location>
</feature>
<dbReference type="Gene3D" id="1.10.10.10">
    <property type="entry name" value="Winged helix-like DNA-binding domain superfamily/Winged helix DNA-binding domain"/>
    <property type="match status" value="1"/>
</dbReference>
<dbReference type="EMBL" id="CP103416">
    <property type="protein sequence ID" value="UVW35445.1"/>
    <property type="molecule type" value="Genomic_DNA"/>
</dbReference>